<gene>
    <name evidence="1" type="ORF">CBF28_08100</name>
</gene>
<dbReference type="EMBL" id="NGKB01000006">
    <property type="protein sequence ID" value="RSU15022.1"/>
    <property type="molecule type" value="Genomic_DNA"/>
</dbReference>
<dbReference type="RefSeq" id="WP_126793824.1">
    <property type="nucleotide sequence ID" value="NZ_CP060720.1"/>
</dbReference>
<dbReference type="Proteomes" id="UP000288028">
    <property type="component" value="Unassembled WGS sequence"/>
</dbReference>
<proteinExistence type="predicted"/>
<evidence type="ECO:0000313" key="2">
    <source>
        <dbReference type="Proteomes" id="UP000288028"/>
    </source>
</evidence>
<keyword evidence="2" id="KW-1185">Reference proteome</keyword>
<organism evidence="1 2">
    <name type="scientific">Vagococcus carniphilus</name>
    <dbReference type="NCBI Taxonomy" id="218144"/>
    <lineage>
        <taxon>Bacteria</taxon>
        <taxon>Bacillati</taxon>
        <taxon>Bacillota</taxon>
        <taxon>Bacilli</taxon>
        <taxon>Lactobacillales</taxon>
        <taxon>Enterococcaceae</taxon>
        <taxon>Vagococcus</taxon>
    </lineage>
</organism>
<evidence type="ECO:0000313" key="1">
    <source>
        <dbReference type="EMBL" id="RSU15022.1"/>
    </source>
</evidence>
<accession>A0A430B490</accession>
<dbReference type="GeneID" id="95579683"/>
<sequence>MPIKSDNPYIPQPAEPVDDMIKEAKKEFVITESFHDELEQEGLKTKKHRIILPDEKENK</sequence>
<reference evidence="1 2" key="1">
    <citation type="submission" date="2017-05" db="EMBL/GenBank/DDBJ databases">
        <title>Vagococcus spp. assemblies.</title>
        <authorList>
            <person name="Gulvik C.A."/>
        </authorList>
    </citation>
    <scope>NUCLEOTIDE SEQUENCE [LARGE SCALE GENOMIC DNA]</scope>
    <source>
        <strain evidence="1 2">SS1714</strain>
    </source>
</reference>
<dbReference type="AlphaFoldDB" id="A0A430B490"/>
<protein>
    <submittedName>
        <fullName evidence="1">Uncharacterized protein</fullName>
    </submittedName>
</protein>
<name>A0A430B490_9ENTE</name>
<comment type="caution">
    <text evidence="1">The sequence shown here is derived from an EMBL/GenBank/DDBJ whole genome shotgun (WGS) entry which is preliminary data.</text>
</comment>